<organism evidence="2 3">
    <name type="scientific">Bacillus methanolicus (strain MGA3 / ATCC 53907)</name>
    <dbReference type="NCBI Taxonomy" id="796606"/>
    <lineage>
        <taxon>Bacteria</taxon>
        <taxon>Bacillati</taxon>
        <taxon>Bacillota</taxon>
        <taxon>Bacilli</taxon>
        <taxon>Bacillales</taxon>
        <taxon>Bacillaceae</taxon>
        <taxon>Bacillus</taxon>
    </lineage>
</organism>
<evidence type="ECO:0000313" key="2">
    <source>
        <dbReference type="EMBL" id="AIE61779.1"/>
    </source>
</evidence>
<dbReference type="GO" id="GO:0004803">
    <property type="term" value="F:transposase activity"/>
    <property type="evidence" value="ECO:0007669"/>
    <property type="project" value="InterPro"/>
</dbReference>
<dbReference type="KEGG" id="bmet:BMMGA3_17160"/>
<geneLocation type="plasmid" evidence="2 3">
    <name>pBM69</name>
</geneLocation>
<dbReference type="AlphaFoldDB" id="I3DTK5"/>
<dbReference type="GO" id="GO:0006313">
    <property type="term" value="P:DNA transposition"/>
    <property type="evidence" value="ECO:0007669"/>
    <property type="project" value="InterPro"/>
</dbReference>
<evidence type="ECO:0000259" key="1">
    <source>
        <dbReference type="Pfam" id="PF01526"/>
    </source>
</evidence>
<evidence type="ECO:0000313" key="3">
    <source>
        <dbReference type="Proteomes" id="UP000027602"/>
    </source>
</evidence>
<dbReference type="eggNOG" id="COG4644">
    <property type="taxonomic scope" value="Bacteria"/>
</dbReference>
<dbReference type="Pfam" id="PF01526">
    <property type="entry name" value="DDE_Tnp_Tn3"/>
    <property type="match status" value="1"/>
</dbReference>
<protein>
    <recommendedName>
        <fullName evidence="1">Tn3 transposase DDE domain-containing protein</fullName>
    </recommendedName>
</protein>
<keyword evidence="2" id="KW-0614">Plasmid</keyword>
<accession>I3DTK5</accession>
<sequence>MNALARAVFFGKREELRERSLVDQYQRGTELNIILNAITVWNTAYLTEAAKYLEQQGHLDEELLNHISPLNWKHINFLGEYSFSKSKPASLDSLRPLNIL</sequence>
<proteinExistence type="predicted"/>
<dbReference type="HOGENOM" id="CLU_009098_3_2_9"/>
<keyword evidence="3" id="KW-1185">Reference proteome</keyword>
<dbReference type="EMBL" id="CP007740">
    <property type="protein sequence ID" value="AIE61779.1"/>
    <property type="molecule type" value="Genomic_DNA"/>
</dbReference>
<dbReference type="Proteomes" id="UP000027602">
    <property type="component" value="Plasmid pBM69"/>
</dbReference>
<gene>
    <name evidence="2" type="ORF">BMMGA3_17160</name>
</gene>
<dbReference type="InterPro" id="IPR002513">
    <property type="entry name" value="Tn3_Tnp_DDE_dom"/>
</dbReference>
<reference evidence="2 3" key="1">
    <citation type="journal article" date="2015" name="BMC Genomics">
        <title>Transcriptome analysis of thermophilic methylotrophic Bacillus methanolicus MGA3 using RNA-sequencing provides detailed insights into its previously uncharted transcriptional landscape.</title>
        <authorList>
            <person name="Irla M."/>
            <person name="Neshat A."/>
            <person name="Brautaset T."/>
            <person name="Ruckert C."/>
            <person name="Kalinowski J."/>
            <person name="Wendisch V.F."/>
        </authorList>
    </citation>
    <scope>NUCLEOTIDE SEQUENCE [LARGE SCALE GENOMIC DNA]</scope>
    <source>
        <strain evidence="3">MGA3 / ATCC 53907</strain>
        <plasmid evidence="3">Plasmid pBM69</plasmid>
    </source>
</reference>
<name>I3DTK5_BACMM</name>
<feature type="domain" description="Tn3 transposase DDE" evidence="1">
    <location>
        <begin position="1"/>
        <end position="81"/>
    </location>
</feature>